<evidence type="ECO:0000313" key="2">
    <source>
        <dbReference type="Proteomes" id="UP000003803"/>
    </source>
</evidence>
<gene>
    <name evidence="1" type="ORF">ANACOL_02382</name>
</gene>
<keyword evidence="2" id="KW-1185">Reference proteome</keyword>
<organism evidence="1 2">
    <name type="scientific">Anaerotruncus colihominis DSM 17241</name>
    <dbReference type="NCBI Taxonomy" id="445972"/>
    <lineage>
        <taxon>Bacteria</taxon>
        <taxon>Bacillati</taxon>
        <taxon>Bacillota</taxon>
        <taxon>Clostridia</taxon>
        <taxon>Eubacteriales</taxon>
        <taxon>Oscillospiraceae</taxon>
        <taxon>Anaerotruncus</taxon>
    </lineage>
</organism>
<reference evidence="1" key="2">
    <citation type="submission" date="2013-09" db="EMBL/GenBank/DDBJ databases">
        <title>Draft genome sequence of Anaerotruncus colihominis(DSM 17241).</title>
        <authorList>
            <person name="Sudarsanam P."/>
            <person name="Ley R."/>
            <person name="Guruge J."/>
            <person name="Turnbaugh P.J."/>
            <person name="Mahowald M."/>
            <person name="Liep D."/>
            <person name="Gordon J."/>
        </authorList>
    </citation>
    <scope>NUCLEOTIDE SEQUENCE</scope>
    <source>
        <strain evidence="1">DSM 17241</strain>
    </source>
</reference>
<reference evidence="1" key="1">
    <citation type="submission" date="2007-11" db="EMBL/GenBank/DDBJ databases">
        <authorList>
            <person name="Fulton L."/>
            <person name="Clifton S."/>
            <person name="Fulton B."/>
            <person name="Xu J."/>
            <person name="Minx P."/>
            <person name="Pepin K.H."/>
            <person name="Johnson M."/>
            <person name="Thiruvilangam P."/>
            <person name="Bhonagiri V."/>
            <person name="Nash W.E."/>
            <person name="Mardis E.R."/>
            <person name="Wilson R.K."/>
        </authorList>
    </citation>
    <scope>NUCLEOTIDE SEQUENCE [LARGE SCALE GENOMIC DNA]</scope>
    <source>
        <strain evidence="1">DSM 17241</strain>
    </source>
</reference>
<dbReference type="HOGENOM" id="CLU_3003911_0_0_9"/>
<evidence type="ECO:0000313" key="1">
    <source>
        <dbReference type="EMBL" id="EDS10828.1"/>
    </source>
</evidence>
<protein>
    <submittedName>
        <fullName evidence="1">Uncharacterized protein</fullName>
    </submittedName>
</protein>
<sequence length="56" mass="6421">MYYIPIFAACWKSVSLYHCFLQKTIAANCRIALIIFNSTQKTGVLYKKRTQASCVL</sequence>
<comment type="caution">
    <text evidence="1">The sequence shown here is derived from an EMBL/GenBank/DDBJ whole genome shotgun (WGS) entry which is preliminary data.</text>
</comment>
<dbReference type="EMBL" id="ABGD02000019">
    <property type="protein sequence ID" value="EDS10828.1"/>
    <property type="molecule type" value="Genomic_DNA"/>
</dbReference>
<dbReference type="AlphaFoldDB" id="B0PC73"/>
<name>B0PC73_9FIRM</name>
<accession>B0PC73</accession>
<proteinExistence type="predicted"/>
<dbReference type="Proteomes" id="UP000003803">
    <property type="component" value="Unassembled WGS sequence"/>
</dbReference>